<dbReference type="Proteomes" id="UP000014463">
    <property type="component" value="Unassembled WGS sequence"/>
</dbReference>
<dbReference type="PANTHER" id="PTHR43477">
    <property type="entry name" value="DIHYDROANTICAPSIN 7-DEHYDROGENASE"/>
    <property type="match status" value="1"/>
</dbReference>
<dbReference type="STRING" id="1121939.L861_06620"/>
<comment type="similarity">
    <text evidence="1">Belongs to the short-chain dehydrogenases/reductases (SDR) family.</text>
</comment>
<evidence type="ECO:0000313" key="4">
    <source>
        <dbReference type="Proteomes" id="UP000014463"/>
    </source>
</evidence>
<keyword evidence="4" id="KW-1185">Reference proteome</keyword>
<sequence length="254" mass="27108">MSNLTSSTLDPYEPRRPRYQFNSKVAVVTGGSRGMGQAIAERLAHDGATVWILDLDPTPGAPYQLRADVTCPDSLEEAADTIMRSSGGLDIVVHNAGMAGPTVPLVEYDPVIWRKIIDINLIGTYEVSRCFVPRLLKRSRSWLVNMASLAGKEGTTNASAYSAAKAGVIALTKSLAKEHAATGLRVNALAPAAIETDLLNQMSPAHVETMIAKSPQGRLGLPQEVAEMVAWLVSDACTFHTGATFDLSGGRAVY</sequence>
<comment type="caution">
    <text evidence="3">The sequence shown here is derived from an EMBL/GenBank/DDBJ whole genome shotgun (WGS) entry which is preliminary data.</text>
</comment>
<dbReference type="Gene3D" id="3.40.50.720">
    <property type="entry name" value="NAD(P)-binding Rossmann-like Domain"/>
    <property type="match status" value="1"/>
</dbReference>
<dbReference type="CDD" id="cd05233">
    <property type="entry name" value="SDR_c"/>
    <property type="match status" value="1"/>
</dbReference>
<dbReference type="AlphaFoldDB" id="S2KJN2"/>
<dbReference type="PATRIC" id="fig|1121939.11.peg.4086"/>
<evidence type="ECO:0008006" key="5">
    <source>
        <dbReference type="Google" id="ProtNLM"/>
    </source>
</evidence>
<dbReference type="eggNOG" id="COG1028">
    <property type="taxonomic scope" value="Bacteria"/>
</dbReference>
<reference evidence="3 4" key="1">
    <citation type="journal article" date="2013" name="Genome Announc.">
        <title>Draft genome sequence of the moderately halophilic gammaproteobacterium Halomonas anticariensis FP35.</title>
        <authorList>
            <person name="Tahrioui A."/>
            <person name="Quesada E."/>
            <person name="Llamas I."/>
        </authorList>
    </citation>
    <scope>NUCLEOTIDE SEQUENCE [LARGE SCALE GENOMIC DNA]</scope>
    <source>
        <strain evidence="4">DSM 16096 / CECT 5854 / LMG 22089 / FP35</strain>
    </source>
</reference>
<dbReference type="InterPro" id="IPR051122">
    <property type="entry name" value="SDR_DHRS6-like"/>
</dbReference>
<dbReference type="InterPro" id="IPR036291">
    <property type="entry name" value="NAD(P)-bd_dom_sf"/>
</dbReference>
<gene>
    <name evidence="3" type="ORF">L861_06620</name>
</gene>
<dbReference type="Pfam" id="PF13561">
    <property type="entry name" value="adh_short_C2"/>
    <property type="match status" value="1"/>
</dbReference>
<evidence type="ECO:0000256" key="1">
    <source>
        <dbReference type="ARBA" id="ARBA00006484"/>
    </source>
</evidence>
<dbReference type="PROSITE" id="PS00061">
    <property type="entry name" value="ADH_SHORT"/>
    <property type="match status" value="1"/>
</dbReference>
<dbReference type="InterPro" id="IPR020904">
    <property type="entry name" value="Sc_DH/Rdtase_CS"/>
</dbReference>
<evidence type="ECO:0000313" key="3">
    <source>
        <dbReference type="EMBL" id="EPC00608.1"/>
    </source>
</evidence>
<dbReference type="SUPFAM" id="SSF51735">
    <property type="entry name" value="NAD(P)-binding Rossmann-fold domains"/>
    <property type="match status" value="1"/>
</dbReference>
<dbReference type="InterPro" id="IPR002347">
    <property type="entry name" value="SDR_fam"/>
</dbReference>
<dbReference type="PRINTS" id="PR00080">
    <property type="entry name" value="SDRFAMILY"/>
</dbReference>
<evidence type="ECO:0000256" key="2">
    <source>
        <dbReference type="ARBA" id="ARBA00023002"/>
    </source>
</evidence>
<proteinExistence type="inferred from homology"/>
<dbReference type="RefSeq" id="WP_016418597.1">
    <property type="nucleotide sequence ID" value="NZ_AUAB01000035.1"/>
</dbReference>
<dbReference type="FunFam" id="3.40.50.720:FF:000084">
    <property type="entry name" value="Short-chain dehydrogenase reductase"/>
    <property type="match status" value="1"/>
</dbReference>
<dbReference type="OrthoDB" id="9806974at2"/>
<dbReference type="PANTHER" id="PTHR43477:SF1">
    <property type="entry name" value="DIHYDROANTICAPSIN 7-DEHYDROGENASE"/>
    <property type="match status" value="1"/>
</dbReference>
<accession>S2KJN2</accession>
<dbReference type="EMBL" id="ASTJ01000040">
    <property type="protein sequence ID" value="EPC00608.1"/>
    <property type="molecule type" value="Genomic_DNA"/>
</dbReference>
<keyword evidence="2" id="KW-0560">Oxidoreductase</keyword>
<dbReference type="PRINTS" id="PR00081">
    <property type="entry name" value="GDHRDH"/>
</dbReference>
<protein>
    <recommendedName>
        <fullName evidence="5">3-oxoacyl-ACP reductase</fullName>
    </recommendedName>
</protein>
<organism evidence="3 4">
    <name type="scientific">Litchfieldella anticariensis (strain DSM 16096 / CECT 5854 / CIP 108499 / LMG 22089 / FP35)</name>
    <name type="common">Halomonas anticariensis</name>
    <dbReference type="NCBI Taxonomy" id="1121939"/>
    <lineage>
        <taxon>Bacteria</taxon>
        <taxon>Pseudomonadati</taxon>
        <taxon>Pseudomonadota</taxon>
        <taxon>Gammaproteobacteria</taxon>
        <taxon>Oceanospirillales</taxon>
        <taxon>Halomonadaceae</taxon>
        <taxon>Litchfieldella</taxon>
    </lineage>
</organism>
<name>S2KJN2_LITA3</name>
<dbReference type="GO" id="GO:0016491">
    <property type="term" value="F:oxidoreductase activity"/>
    <property type="evidence" value="ECO:0007669"/>
    <property type="project" value="UniProtKB-KW"/>
</dbReference>